<dbReference type="SMART" id="SM00303">
    <property type="entry name" value="GPS"/>
    <property type="match status" value="1"/>
</dbReference>
<evidence type="ECO:0000256" key="8">
    <source>
        <dbReference type="ARBA" id="ARBA00023040"/>
    </source>
</evidence>
<feature type="compositionally biased region" description="Low complexity" evidence="13">
    <location>
        <begin position="736"/>
        <end position="758"/>
    </location>
</feature>
<dbReference type="Gene3D" id="3.10.100.10">
    <property type="entry name" value="Mannose-Binding Protein A, subunit A"/>
    <property type="match status" value="2"/>
</dbReference>
<dbReference type="PROSITE" id="PS50261">
    <property type="entry name" value="G_PROTEIN_RECEP_F2_4"/>
    <property type="match status" value="1"/>
</dbReference>
<accession>A0A2A2LWW3</accession>
<dbReference type="CDD" id="cd15440">
    <property type="entry name" value="7tmB2_latrophilin-like_invertebrate"/>
    <property type="match status" value="1"/>
</dbReference>
<dbReference type="OrthoDB" id="1100386at2759"/>
<dbReference type="PROSITE" id="PS50041">
    <property type="entry name" value="C_TYPE_LECTIN_2"/>
    <property type="match status" value="2"/>
</dbReference>
<dbReference type="InterPro" id="IPR000922">
    <property type="entry name" value="Lectin_gal-bd_dom"/>
</dbReference>
<feature type="domain" description="C-type lectin" evidence="15">
    <location>
        <begin position="26"/>
        <end position="157"/>
    </location>
</feature>
<proteinExistence type="inferred from homology"/>
<evidence type="ECO:0000259" key="17">
    <source>
        <dbReference type="PROSITE" id="PS50228"/>
    </source>
</evidence>
<feature type="region of interest" description="Disordered" evidence="13">
    <location>
        <begin position="1193"/>
        <end position="1223"/>
    </location>
</feature>
<dbReference type="AlphaFoldDB" id="A0A2A2LWW3"/>
<sequence length="1223" mass="135076">MMGNEAEMKYNTLSAKVSCSSGQFYHVGYCYSFLNQQLPWNEAADYCQKNGAQLAYTENDDDATFYAGYIPGVFQGQNSQVPYSLGVWTAIRGANNQTRPAWLLYPGSYVVTKFFWDQNEPNIYMNYGDVCVSLEAASHYMRWSTADCNQPKYVVCKQKVNPDPSNYVTQCLCFPNTGGTFCEQQMQAQTQIACGSQPFQFACQSGTTIKVEYASFGAVGGQRCNPSLANAVQTCSNVYSLQTLINSCQGLPYCLIPKLSDTFTDTPCPADEELFLQYRIACTQEPQASCSSGAFYYAGRCYRIEYEKNAKNQKRFPEAVDFCRKSGGTLLSNVNSDLLGELMPQIRKQTKDKTDFWVDMQFTPSGPQWSDGTPVQNMQKRKTMTFFRLPSSNLAENPLTPCIVLSFSGNSMSYNSVSCTSDANSICQSVPLSPSDAAHPRPSQSPPLQKEEKQTVFKGAALPDIPSSLRSSNKFCKEGTVKGIKFPKTMVCTEATVPCPDPDRIMGVVTRYCNCLTQKWDPPNTNNCTHRWISDVGISITQEHPAEQISAQIDYYLGDTIARDLYGGDITGSVQLNQDVLNLAKRQYSSLTDRNDRQNRANNFTQSLGSAGDHLLSERAVPVWKQLDDSIRFSKASQLMSTLEQSTLLLAQYTLQNKEAFNYNNWAMEVDVRQPASASNGPMRTAAFAQNDAPTGYRIAPMSAPAVNADATPSMQFSSVKDSPIISLPSFDVLQSSSGTSTQQQQQQQQQQQFVSSSARGGAQAFQPLDSPMSGSPETLASPSLDRSRLHLGYYVFTTFGQLLQSSDHVIVNSHVIGAAVDDATKSLQLPQQQPATFTFFHLVKDGVSNPRCVFWDTTNNVWSTNGCNLISTGPDSTQCACTHLTSFAILMDVAGNVGRYSGSLASALDVVSVVGCALSIVCLALSLFIFTFFRSLYSIRNSIHANLCFCLLVAELTFVIGMDRTSNPTGCAVVALFLHYFFLASFCWMLLEGYQLYLMLIQVFEPSRTRILLYYMFCYGFPAVVVAISAASNWQNYGTDKYCWIDTTTPTIWAFIAPILIVIIANIVFLLIALKVVLSVQSRDRSKFDRIIGWLKGSATLLCLLGITWLFGFLTAVKGGTGTVFAWIFTILNCTQGIFIFVLHVVMNEKVRVALLRWLRKGVCCWSADSSVGDNSRSLLSSRQRILNMVKTTKGGGGEHSSPSTASTDDKDKQMTPTSQQI</sequence>
<evidence type="ECO:0000256" key="12">
    <source>
        <dbReference type="ARBA" id="ARBA00023224"/>
    </source>
</evidence>
<dbReference type="PROSITE" id="PS50228">
    <property type="entry name" value="SUEL_LECTIN"/>
    <property type="match status" value="1"/>
</dbReference>
<dbReference type="InterPro" id="IPR036445">
    <property type="entry name" value="GPCR_2_extracell_dom_sf"/>
</dbReference>
<evidence type="ECO:0000313" key="19">
    <source>
        <dbReference type="EMBL" id="PAV90497.1"/>
    </source>
</evidence>
<feature type="transmembrane region" description="Helical" evidence="14">
    <location>
        <begin position="1013"/>
        <end position="1033"/>
    </location>
</feature>
<dbReference type="FunFam" id="1.20.1070.10:FF:000352">
    <property type="entry name" value="Latrophilin-like protein 1"/>
    <property type="match status" value="1"/>
</dbReference>
<evidence type="ECO:0000256" key="7">
    <source>
        <dbReference type="ARBA" id="ARBA00022989"/>
    </source>
</evidence>
<keyword evidence="4 14" id="KW-0812">Transmembrane</keyword>
<dbReference type="GO" id="GO:0004175">
    <property type="term" value="F:endopeptidase activity"/>
    <property type="evidence" value="ECO:0007669"/>
    <property type="project" value="UniProtKB-ARBA"/>
</dbReference>
<dbReference type="InterPro" id="IPR001304">
    <property type="entry name" value="C-type_lectin-like"/>
</dbReference>
<keyword evidence="8" id="KW-0297">G-protein coupled receptor</keyword>
<dbReference type="GO" id="GO:0097264">
    <property type="term" value="P:self proteolysis"/>
    <property type="evidence" value="ECO:0007669"/>
    <property type="project" value="UniProtKB-ARBA"/>
</dbReference>
<evidence type="ECO:0000256" key="5">
    <source>
        <dbReference type="ARBA" id="ARBA00022729"/>
    </source>
</evidence>
<dbReference type="EMBL" id="LIAE01006371">
    <property type="protein sequence ID" value="PAV90497.1"/>
    <property type="molecule type" value="Genomic_DNA"/>
</dbReference>
<dbReference type="PANTHER" id="PTHR12011">
    <property type="entry name" value="ADHESION G-PROTEIN COUPLED RECEPTOR"/>
    <property type="match status" value="1"/>
</dbReference>
<keyword evidence="11" id="KW-0675">Receptor</keyword>
<keyword evidence="12" id="KW-0807">Transducer</keyword>
<feature type="transmembrane region" description="Helical" evidence="14">
    <location>
        <begin position="1100"/>
        <end position="1119"/>
    </location>
</feature>
<evidence type="ECO:0000256" key="13">
    <source>
        <dbReference type="SAM" id="MobiDB-lite"/>
    </source>
</evidence>
<dbReference type="PROSITE" id="PS50221">
    <property type="entry name" value="GAIN_B"/>
    <property type="match status" value="1"/>
</dbReference>
<reference evidence="19 20" key="1">
    <citation type="journal article" date="2017" name="Curr. Biol.">
        <title>Genome architecture and evolution of a unichromosomal asexual nematode.</title>
        <authorList>
            <person name="Fradin H."/>
            <person name="Zegar C."/>
            <person name="Gutwein M."/>
            <person name="Lucas J."/>
            <person name="Kovtun M."/>
            <person name="Corcoran D."/>
            <person name="Baugh L.R."/>
            <person name="Kiontke K."/>
            <person name="Gunsalus K."/>
            <person name="Fitch D.H."/>
            <person name="Piano F."/>
        </authorList>
    </citation>
    <scope>NUCLEOTIDE SEQUENCE [LARGE SCALE GENOMIC DNA]</scope>
    <source>
        <strain evidence="19">PF1309</strain>
    </source>
</reference>
<feature type="compositionally biased region" description="Polar residues" evidence="13">
    <location>
        <begin position="773"/>
        <end position="782"/>
    </location>
</feature>
<feature type="transmembrane region" description="Helical" evidence="14">
    <location>
        <begin position="973"/>
        <end position="992"/>
    </location>
</feature>
<dbReference type="InterPro" id="IPR016187">
    <property type="entry name" value="CTDL_fold"/>
</dbReference>
<dbReference type="PRINTS" id="PR00249">
    <property type="entry name" value="GPCRSECRETIN"/>
</dbReference>
<dbReference type="CDD" id="cd00037">
    <property type="entry name" value="CLECT"/>
    <property type="match status" value="1"/>
</dbReference>
<dbReference type="Gene3D" id="2.60.120.740">
    <property type="match status" value="1"/>
</dbReference>
<dbReference type="SUPFAM" id="SSF56436">
    <property type="entry name" value="C-type lectin-like"/>
    <property type="match status" value="2"/>
</dbReference>
<dbReference type="GO" id="GO:0004930">
    <property type="term" value="F:G protein-coupled receptor activity"/>
    <property type="evidence" value="ECO:0007669"/>
    <property type="project" value="UniProtKB-KW"/>
</dbReference>
<evidence type="ECO:0000259" key="15">
    <source>
        <dbReference type="PROSITE" id="PS50041"/>
    </source>
</evidence>
<organism evidence="19 20">
    <name type="scientific">Diploscapter pachys</name>
    <dbReference type="NCBI Taxonomy" id="2018661"/>
    <lineage>
        <taxon>Eukaryota</taxon>
        <taxon>Metazoa</taxon>
        <taxon>Ecdysozoa</taxon>
        <taxon>Nematoda</taxon>
        <taxon>Chromadorea</taxon>
        <taxon>Rhabditida</taxon>
        <taxon>Rhabditina</taxon>
        <taxon>Rhabditomorpha</taxon>
        <taxon>Rhabditoidea</taxon>
        <taxon>Rhabditidae</taxon>
        <taxon>Diploscapter</taxon>
    </lineage>
</organism>
<name>A0A2A2LWW3_9BILA</name>
<dbReference type="STRING" id="2018661.A0A2A2LWW3"/>
<dbReference type="InterPro" id="IPR057244">
    <property type="entry name" value="GAIN_B"/>
</dbReference>
<protein>
    <submittedName>
        <fullName evidence="19">Uncharacterized protein</fullName>
    </submittedName>
</protein>
<keyword evidence="10" id="KW-1015">Disulfide bond</keyword>
<dbReference type="SMART" id="SM00008">
    <property type="entry name" value="HormR"/>
    <property type="match status" value="1"/>
</dbReference>
<keyword evidence="7 14" id="KW-1133">Transmembrane helix</keyword>
<feature type="transmembrane region" description="Helical" evidence="14">
    <location>
        <begin position="1053"/>
        <end position="1079"/>
    </location>
</feature>
<feature type="domain" description="G-protein coupled receptors family 2 profile 2" evidence="18">
    <location>
        <begin position="909"/>
        <end position="1149"/>
    </location>
</feature>
<dbReference type="InterPro" id="IPR000832">
    <property type="entry name" value="GPCR_2_secretin-like"/>
</dbReference>
<feature type="domain" description="C-type lectin" evidence="15">
    <location>
        <begin position="297"/>
        <end position="428"/>
    </location>
</feature>
<dbReference type="InterPro" id="IPR000203">
    <property type="entry name" value="GPS"/>
</dbReference>
<keyword evidence="3" id="KW-1003">Cell membrane</keyword>
<evidence type="ECO:0000256" key="1">
    <source>
        <dbReference type="ARBA" id="ARBA00004651"/>
    </source>
</evidence>
<dbReference type="PANTHER" id="PTHR12011:SF347">
    <property type="entry name" value="FI21270P1-RELATED"/>
    <property type="match status" value="1"/>
</dbReference>
<evidence type="ECO:0000256" key="11">
    <source>
        <dbReference type="ARBA" id="ARBA00023170"/>
    </source>
</evidence>
<dbReference type="Gene3D" id="4.10.1240.10">
    <property type="entry name" value="GPCR, family 2, extracellular hormone receptor domain"/>
    <property type="match status" value="1"/>
</dbReference>
<dbReference type="CDD" id="cd22840">
    <property type="entry name" value="Gal_Rha_Lectin_LAT2"/>
    <property type="match status" value="1"/>
</dbReference>
<gene>
    <name evidence="19" type="ORF">WR25_27150</name>
</gene>
<dbReference type="InterPro" id="IPR043159">
    <property type="entry name" value="Lectin_gal-bd_sf"/>
</dbReference>
<dbReference type="SMART" id="SM00034">
    <property type="entry name" value="CLECT"/>
    <property type="match status" value="2"/>
</dbReference>
<evidence type="ECO:0000256" key="4">
    <source>
        <dbReference type="ARBA" id="ARBA00022692"/>
    </source>
</evidence>
<dbReference type="Gene3D" id="2.60.220.50">
    <property type="match status" value="1"/>
</dbReference>
<feature type="domain" description="GAIN-B" evidence="16">
    <location>
        <begin position="744"/>
        <end position="898"/>
    </location>
</feature>
<evidence type="ECO:0000256" key="10">
    <source>
        <dbReference type="ARBA" id="ARBA00023157"/>
    </source>
</evidence>
<dbReference type="InterPro" id="IPR001879">
    <property type="entry name" value="GPCR_2_extracellular_dom"/>
</dbReference>
<keyword evidence="9 14" id="KW-0472">Membrane</keyword>
<evidence type="ECO:0000256" key="9">
    <source>
        <dbReference type="ARBA" id="ARBA00023136"/>
    </source>
</evidence>
<evidence type="ECO:0000313" key="20">
    <source>
        <dbReference type="Proteomes" id="UP000218231"/>
    </source>
</evidence>
<keyword evidence="5" id="KW-0732">Signal</keyword>
<dbReference type="InterPro" id="IPR032471">
    <property type="entry name" value="AGRL2-4_GAIN_subdom_A"/>
</dbReference>
<keyword evidence="6" id="KW-0430">Lectin</keyword>
<dbReference type="GO" id="GO:0030246">
    <property type="term" value="F:carbohydrate binding"/>
    <property type="evidence" value="ECO:0007669"/>
    <property type="project" value="UniProtKB-KW"/>
</dbReference>
<feature type="region of interest" description="Disordered" evidence="13">
    <location>
        <begin position="430"/>
        <end position="455"/>
    </location>
</feature>
<comment type="similarity">
    <text evidence="2">Belongs to the G-protein coupled receptor 2 family. LN-TM7 subfamily.</text>
</comment>
<evidence type="ECO:0000256" key="3">
    <source>
        <dbReference type="ARBA" id="ARBA00022475"/>
    </source>
</evidence>
<dbReference type="Pfam" id="PF00059">
    <property type="entry name" value="Lectin_C"/>
    <property type="match status" value="2"/>
</dbReference>
<dbReference type="Pfam" id="PF00002">
    <property type="entry name" value="7tm_2"/>
    <property type="match status" value="1"/>
</dbReference>
<dbReference type="SUPFAM" id="SSF81321">
    <property type="entry name" value="Family A G protein-coupled receptor-like"/>
    <property type="match status" value="1"/>
</dbReference>
<dbReference type="Pfam" id="PF02140">
    <property type="entry name" value="SUEL_Lectin"/>
    <property type="match status" value="1"/>
</dbReference>
<dbReference type="InterPro" id="IPR016186">
    <property type="entry name" value="C-type_lectin-like/link_sf"/>
</dbReference>
<dbReference type="Pfam" id="PF16489">
    <property type="entry name" value="GAIN"/>
    <property type="match status" value="1"/>
</dbReference>
<evidence type="ECO:0000256" key="2">
    <source>
        <dbReference type="ARBA" id="ARBA00010933"/>
    </source>
</evidence>
<comment type="subcellular location">
    <subcellularLocation>
        <location evidence="1">Cell membrane</location>
        <topology evidence="1">Multi-pass membrane protein</topology>
    </subcellularLocation>
</comment>
<feature type="transmembrane region" description="Helical" evidence="14">
    <location>
        <begin position="1125"/>
        <end position="1148"/>
    </location>
</feature>
<dbReference type="InterPro" id="IPR046338">
    <property type="entry name" value="GAIN_dom_sf"/>
</dbReference>
<dbReference type="GO" id="GO:0007166">
    <property type="term" value="P:cell surface receptor signaling pathway"/>
    <property type="evidence" value="ECO:0007669"/>
    <property type="project" value="InterPro"/>
</dbReference>
<feature type="domain" description="SUEL-type lectin" evidence="17">
    <location>
        <begin position="193"/>
        <end position="269"/>
    </location>
</feature>
<feature type="transmembrane region" description="Helical" evidence="14">
    <location>
        <begin position="911"/>
        <end position="932"/>
    </location>
</feature>
<evidence type="ECO:0000256" key="6">
    <source>
        <dbReference type="ARBA" id="ARBA00022734"/>
    </source>
</evidence>
<dbReference type="Gene3D" id="1.20.1070.10">
    <property type="entry name" value="Rhodopsin 7-helix transmembrane proteins"/>
    <property type="match status" value="1"/>
</dbReference>
<dbReference type="Proteomes" id="UP000218231">
    <property type="component" value="Unassembled WGS sequence"/>
</dbReference>
<comment type="caution">
    <text evidence="19">The sequence shown here is derived from an EMBL/GenBank/DDBJ whole genome shotgun (WGS) entry which is preliminary data.</text>
</comment>
<evidence type="ECO:0000259" key="18">
    <source>
        <dbReference type="PROSITE" id="PS50261"/>
    </source>
</evidence>
<feature type="region of interest" description="Disordered" evidence="13">
    <location>
        <begin position="736"/>
        <end position="782"/>
    </location>
</feature>
<evidence type="ECO:0000259" key="16">
    <source>
        <dbReference type="PROSITE" id="PS50221"/>
    </source>
</evidence>
<feature type="transmembrane region" description="Helical" evidence="14">
    <location>
        <begin position="944"/>
        <end position="961"/>
    </location>
</feature>
<keyword evidence="20" id="KW-1185">Reference proteome</keyword>
<dbReference type="GO" id="GO:0005886">
    <property type="term" value="C:plasma membrane"/>
    <property type="evidence" value="ECO:0007669"/>
    <property type="project" value="UniProtKB-SubCell"/>
</dbReference>
<dbReference type="InterPro" id="IPR017981">
    <property type="entry name" value="GPCR_2-like_7TM"/>
</dbReference>
<dbReference type="InterPro" id="IPR048072">
    <property type="entry name" value="7tmB2_latrophilin-like"/>
</dbReference>
<dbReference type="Pfam" id="PF01825">
    <property type="entry name" value="GPS"/>
    <property type="match status" value="1"/>
</dbReference>
<evidence type="ECO:0000256" key="14">
    <source>
        <dbReference type="SAM" id="Phobius"/>
    </source>
</evidence>